<keyword evidence="3" id="KW-1185">Reference proteome</keyword>
<name>A0ABY6GMJ6_9GAMM</name>
<reference evidence="2" key="1">
    <citation type="submission" date="2022-10" db="EMBL/GenBank/DDBJ databases">
        <title>Completed Genome Sequence of two octocoral isolated bacterium, Endozoicomonas euniceicola EF212T and Endozoicomonas gorgoniicola PS125T.</title>
        <authorList>
            <person name="Chiou Y.-J."/>
            <person name="Chen Y.-H."/>
        </authorList>
    </citation>
    <scope>NUCLEOTIDE SEQUENCE</scope>
    <source>
        <strain evidence="2">EF212</strain>
    </source>
</reference>
<dbReference type="Proteomes" id="UP001163255">
    <property type="component" value="Chromosome"/>
</dbReference>
<organism evidence="2 3">
    <name type="scientific">Endozoicomonas euniceicola</name>
    <dbReference type="NCBI Taxonomy" id="1234143"/>
    <lineage>
        <taxon>Bacteria</taxon>
        <taxon>Pseudomonadati</taxon>
        <taxon>Pseudomonadota</taxon>
        <taxon>Gammaproteobacteria</taxon>
        <taxon>Oceanospirillales</taxon>
        <taxon>Endozoicomonadaceae</taxon>
        <taxon>Endozoicomonas</taxon>
    </lineage>
</organism>
<dbReference type="PANTHER" id="PTHR30399">
    <property type="entry name" value="UNCHARACTERIZED PROTEIN YGJP"/>
    <property type="match status" value="1"/>
</dbReference>
<dbReference type="InterPro" id="IPR002725">
    <property type="entry name" value="YgjP-like_metallopeptidase"/>
</dbReference>
<proteinExistence type="predicted"/>
<evidence type="ECO:0000313" key="3">
    <source>
        <dbReference type="Proteomes" id="UP001163255"/>
    </source>
</evidence>
<gene>
    <name evidence="2" type="ORF">NX720_13620</name>
</gene>
<protein>
    <submittedName>
        <fullName evidence="2">M48 family metallopeptidase</fullName>
    </submittedName>
</protein>
<accession>A0ABY6GMJ6</accession>
<dbReference type="Pfam" id="PF01863">
    <property type="entry name" value="YgjP-like"/>
    <property type="match status" value="1"/>
</dbReference>
<dbReference type="CDD" id="cd07344">
    <property type="entry name" value="M48_yhfN_like"/>
    <property type="match status" value="1"/>
</dbReference>
<dbReference type="EMBL" id="CP103300">
    <property type="protein sequence ID" value="UYM13955.1"/>
    <property type="molecule type" value="Genomic_DNA"/>
</dbReference>
<sequence>MPVYQYGTTAIEWEFQEAPHLKRHTVTVERGKPVLLRGPQVPDNEKQALIRYRARWIRQKLAEVNQPLKDEFTTGSRLLYRGKTWYCVVEPAEELSQARISFNHSRFFIQSPEGSHISKSVLRVAREAFFREKAKDKLLPRIRYWQRQTGLEATGYRMFKFQRRWASCSEDNVLEFHPRCMEFAPSVLDYVIVHELCHTIEKHHDKAFWALVAKHYPDWERCHAEVERLGVEV</sequence>
<evidence type="ECO:0000313" key="2">
    <source>
        <dbReference type="EMBL" id="UYM13955.1"/>
    </source>
</evidence>
<dbReference type="Gene3D" id="3.30.2010.10">
    <property type="entry name" value="Metalloproteases ('zincins'), catalytic domain"/>
    <property type="match status" value="1"/>
</dbReference>
<evidence type="ECO:0000259" key="1">
    <source>
        <dbReference type="Pfam" id="PF01863"/>
    </source>
</evidence>
<dbReference type="PANTHER" id="PTHR30399:SF1">
    <property type="entry name" value="UTP PYROPHOSPHATASE"/>
    <property type="match status" value="1"/>
</dbReference>
<dbReference type="InterPro" id="IPR053136">
    <property type="entry name" value="UTP_pyrophosphatase-like"/>
</dbReference>
<dbReference type="RefSeq" id="WP_262595357.1">
    <property type="nucleotide sequence ID" value="NZ_CP103300.1"/>
</dbReference>
<feature type="domain" description="YgjP-like metallopeptidase" evidence="1">
    <location>
        <begin position="22"/>
        <end position="226"/>
    </location>
</feature>